<name>Q6SEW2_9BACT</name>
<organism evidence="1">
    <name type="scientific">uncultured marine bacterium 582</name>
    <dbReference type="NCBI Taxonomy" id="257402"/>
    <lineage>
        <taxon>Bacteria</taxon>
        <taxon>environmental samples</taxon>
    </lineage>
</organism>
<evidence type="ECO:0000313" key="1">
    <source>
        <dbReference type="EMBL" id="AAR38460.1"/>
    </source>
</evidence>
<dbReference type="EMBL" id="AY458649">
    <property type="protein sequence ID" value="AAR38460.1"/>
    <property type="molecule type" value="Genomic_DNA"/>
</dbReference>
<reference evidence="1" key="1">
    <citation type="submission" date="2003-11" db="EMBL/GenBank/DDBJ databases">
        <authorList>
            <person name="Heidelberg J.F."/>
            <person name="Eisen J.A."/>
            <person name="Nelson W.C."/>
            <person name="DeLong E.F."/>
        </authorList>
    </citation>
    <scope>NUCLEOTIDE SEQUENCE</scope>
</reference>
<proteinExistence type="predicted"/>
<accession>Q6SEW2</accession>
<gene>
    <name evidence="1" type="ORF">MBMO_EBAC080-L028H02.129</name>
</gene>
<reference evidence="1" key="2">
    <citation type="submission" date="2003-12" db="EMBL/GenBank/DDBJ databases">
        <title>Monterey Bay Coastal Ocean Microbial Observatory environmental clone sequencing.</title>
        <authorList>
            <person name="DeLong E.F."/>
        </authorList>
    </citation>
    <scope>NUCLEOTIDE SEQUENCE</scope>
</reference>
<sequence length="41" mass="4691">MEISTYSESVENDKMAASINDDWLSEYMAFVVDPAIFEKTI</sequence>
<dbReference type="AlphaFoldDB" id="Q6SEW2"/>
<protein>
    <submittedName>
        <fullName evidence="1">Uncharacterized protein</fullName>
    </submittedName>
</protein>